<reference evidence="3" key="1">
    <citation type="submission" date="2015-09" db="EMBL/GenBank/DDBJ databases">
        <authorList>
            <consortium name="Pathogen Informatics"/>
        </authorList>
    </citation>
    <scope>NUCLEOTIDE SEQUENCE [LARGE SCALE GENOMIC DNA]</scope>
    <source>
        <strain evidence="3">Lake Konstanz</strain>
    </source>
</reference>
<protein>
    <recommendedName>
        <fullName evidence="4">RNA-binding protein</fullName>
    </recommendedName>
</protein>
<evidence type="ECO:0000256" key="1">
    <source>
        <dbReference type="SAM" id="MobiDB-lite"/>
    </source>
</evidence>
<feature type="compositionally biased region" description="Polar residues" evidence="1">
    <location>
        <begin position="41"/>
        <end position="53"/>
    </location>
</feature>
<feature type="region of interest" description="Disordered" evidence="1">
    <location>
        <begin position="1"/>
        <end position="78"/>
    </location>
</feature>
<dbReference type="Proteomes" id="UP000051952">
    <property type="component" value="Unassembled WGS sequence"/>
</dbReference>
<gene>
    <name evidence="2" type="ORF">BSAL_88985</name>
</gene>
<accession>A0A0S4J6M7</accession>
<dbReference type="EMBL" id="CYKH01001131">
    <property type="protein sequence ID" value="CUG84809.1"/>
    <property type="molecule type" value="Genomic_DNA"/>
</dbReference>
<evidence type="ECO:0000313" key="3">
    <source>
        <dbReference type="Proteomes" id="UP000051952"/>
    </source>
</evidence>
<evidence type="ECO:0000313" key="2">
    <source>
        <dbReference type="EMBL" id="CUG84809.1"/>
    </source>
</evidence>
<name>A0A0S4J6M7_BODSA</name>
<dbReference type="AlphaFoldDB" id="A0A0S4J6M7"/>
<keyword evidence="3" id="KW-1185">Reference proteome</keyword>
<proteinExistence type="predicted"/>
<evidence type="ECO:0008006" key="4">
    <source>
        <dbReference type="Google" id="ProtNLM"/>
    </source>
</evidence>
<sequence length="415" mass="46954">MDREMSHHQNPYAAASYSADDRRDDEVSNSNLEHSIRGGQISPNSSLRGQQQLPPAPTPLSEPPVAGGPSRHLFRHPPVAPPGLEPLVPIPPFAGEFHVYGSTAFREDVARNDFVRLFVGQLPYHLEAAHVVWILELLSARRVPLAEKMLKWTRHRQPLGCFHVYCAPEDAYAIMLLDRKVLCDELGLWHARTEEEAMLLEERCRHLEEHKEARTPFVPYQLMTVKLANSSYHVPPPHPNKIEMPPSAPSAPVTPPPELTAALELRLAGEFIPYGATAFREEVSRYGLVQLFVGQVPYHLEPAHVMWMLELLSGRSVPGAEKLWRRRREPRGCFHVYCALEDVAALLRLDKKVQCEESGLWLARTDEEAMHLAQRSKHLFEHKEDRKQNTPFQLMTVELATVHVQAPPVAPAPTL</sequence>
<dbReference type="VEuPathDB" id="TriTrypDB:BSAL_88985"/>
<organism evidence="2 3">
    <name type="scientific">Bodo saltans</name>
    <name type="common">Flagellated protozoan</name>
    <dbReference type="NCBI Taxonomy" id="75058"/>
    <lineage>
        <taxon>Eukaryota</taxon>
        <taxon>Discoba</taxon>
        <taxon>Euglenozoa</taxon>
        <taxon>Kinetoplastea</taxon>
        <taxon>Metakinetoplastina</taxon>
        <taxon>Eubodonida</taxon>
        <taxon>Bodonidae</taxon>
        <taxon>Bodo</taxon>
    </lineage>
</organism>